<dbReference type="AlphaFoldDB" id="A0A699KER7"/>
<proteinExistence type="predicted"/>
<reference evidence="1" key="1">
    <citation type="journal article" date="2019" name="Sci. Rep.">
        <title>Draft genome of Tanacetum cinerariifolium, the natural source of mosquito coil.</title>
        <authorList>
            <person name="Yamashiro T."/>
            <person name="Shiraishi A."/>
            <person name="Satake H."/>
            <person name="Nakayama K."/>
        </authorList>
    </citation>
    <scope>NUCLEOTIDE SEQUENCE</scope>
</reference>
<name>A0A699KER7_TANCI</name>
<protein>
    <submittedName>
        <fullName evidence="1">Uncharacterized protein</fullName>
    </submittedName>
</protein>
<gene>
    <name evidence="1" type="ORF">Tci_659478</name>
</gene>
<dbReference type="EMBL" id="BKCJ010505168">
    <property type="protein sequence ID" value="GFA87506.1"/>
    <property type="molecule type" value="Genomic_DNA"/>
</dbReference>
<sequence length="45" mass="5029">AFDFVGRPPSARLIMLQWKRKMIASAFGEDQGCSSAPRPIGLFFQ</sequence>
<accession>A0A699KER7</accession>
<feature type="non-terminal residue" evidence="1">
    <location>
        <position position="1"/>
    </location>
</feature>
<evidence type="ECO:0000313" key="1">
    <source>
        <dbReference type="EMBL" id="GFA87506.1"/>
    </source>
</evidence>
<feature type="non-terminal residue" evidence="1">
    <location>
        <position position="45"/>
    </location>
</feature>
<organism evidence="1">
    <name type="scientific">Tanacetum cinerariifolium</name>
    <name type="common">Dalmatian daisy</name>
    <name type="synonym">Chrysanthemum cinerariifolium</name>
    <dbReference type="NCBI Taxonomy" id="118510"/>
    <lineage>
        <taxon>Eukaryota</taxon>
        <taxon>Viridiplantae</taxon>
        <taxon>Streptophyta</taxon>
        <taxon>Embryophyta</taxon>
        <taxon>Tracheophyta</taxon>
        <taxon>Spermatophyta</taxon>
        <taxon>Magnoliopsida</taxon>
        <taxon>eudicotyledons</taxon>
        <taxon>Gunneridae</taxon>
        <taxon>Pentapetalae</taxon>
        <taxon>asterids</taxon>
        <taxon>campanulids</taxon>
        <taxon>Asterales</taxon>
        <taxon>Asteraceae</taxon>
        <taxon>Asteroideae</taxon>
        <taxon>Anthemideae</taxon>
        <taxon>Anthemidinae</taxon>
        <taxon>Tanacetum</taxon>
    </lineage>
</organism>
<comment type="caution">
    <text evidence="1">The sequence shown here is derived from an EMBL/GenBank/DDBJ whole genome shotgun (WGS) entry which is preliminary data.</text>
</comment>